<evidence type="ECO:0000256" key="3">
    <source>
        <dbReference type="ARBA" id="ARBA00023127"/>
    </source>
</evidence>
<name>A0A2G9HFW3_9LAMI</name>
<dbReference type="CDD" id="cd20544">
    <property type="entry name" value="CYCLIN_AtCycD-like_rpt2"/>
    <property type="match status" value="1"/>
</dbReference>
<dbReference type="SMART" id="SM01332">
    <property type="entry name" value="Cyclin_C"/>
    <property type="match status" value="1"/>
</dbReference>
<evidence type="ECO:0000259" key="7">
    <source>
        <dbReference type="SMART" id="SM00385"/>
    </source>
</evidence>
<dbReference type="FunFam" id="1.10.472.10:FF:000060">
    <property type="entry name" value="D6-type cyclin"/>
    <property type="match status" value="1"/>
</dbReference>
<evidence type="ECO:0000256" key="1">
    <source>
        <dbReference type="ARBA" id="ARBA00009065"/>
    </source>
</evidence>
<dbReference type="STRING" id="429701.A0A2G9HFW3"/>
<dbReference type="InterPro" id="IPR036915">
    <property type="entry name" value="Cyclin-like_sf"/>
</dbReference>
<dbReference type="InterPro" id="IPR048258">
    <property type="entry name" value="Cyclins_cyclin-box"/>
</dbReference>
<evidence type="ECO:0000256" key="6">
    <source>
        <dbReference type="SAM" id="MobiDB-lite"/>
    </source>
</evidence>
<dbReference type="Pfam" id="PF00134">
    <property type="entry name" value="Cyclin_N"/>
    <property type="match status" value="1"/>
</dbReference>
<feature type="domain" description="Cyclin-like" evidence="7">
    <location>
        <begin position="192"/>
        <end position="280"/>
    </location>
</feature>
<dbReference type="SMART" id="SM00385">
    <property type="entry name" value="CYCLIN"/>
    <property type="match status" value="2"/>
</dbReference>
<evidence type="ECO:0000313" key="9">
    <source>
        <dbReference type="EMBL" id="PIN16439.1"/>
    </source>
</evidence>
<comment type="caution">
    <text evidence="9">The sequence shown here is derived from an EMBL/GenBank/DDBJ whole genome shotgun (WGS) entry which is preliminary data.</text>
</comment>
<evidence type="ECO:0000313" key="10">
    <source>
        <dbReference type="Proteomes" id="UP000231279"/>
    </source>
</evidence>
<gene>
    <name evidence="9" type="ORF">CDL12_10917</name>
</gene>
<reference evidence="10" key="1">
    <citation type="journal article" date="2018" name="Gigascience">
        <title>Genome assembly of the Pink Ipe (Handroanthus impetiginosus, Bignoniaceae), a highly valued, ecologically keystone Neotropical timber forest tree.</title>
        <authorList>
            <person name="Silva-Junior O.B."/>
            <person name="Grattapaglia D."/>
            <person name="Novaes E."/>
            <person name="Collevatti R.G."/>
        </authorList>
    </citation>
    <scope>NUCLEOTIDE SEQUENCE [LARGE SCALE GENOMIC DNA]</scope>
    <source>
        <strain evidence="10">cv. UFG-1</strain>
    </source>
</reference>
<dbReference type="PROSITE" id="PS00292">
    <property type="entry name" value="CYCLINS"/>
    <property type="match status" value="1"/>
</dbReference>
<organism evidence="9 10">
    <name type="scientific">Handroanthus impetiginosus</name>
    <dbReference type="NCBI Taxonomy" id="429701"/>
    <lineage>
        <taxon>Eukaryota</taxon>
        <taxon>Viridiplantae</taxon>
        <taxon>Streptophyta</taxon>
        <taxon>Embryophyta</taxon>
        <taxon>Tracheophyta</taxon>
        <taxon>Spermatophyta</taxon>
        <taxon>Magnoliopsida</taxon>
        <taxon>eudicotyledons</taxon>
        <taxon>Gunneridae</taxon>
        <taxon>Pentapetalae</taxon>
        <taxon>asterids</taxon>
        <taxon>lamiids</taxon>
        <taxon>Lamiales</taxon>
        <taxon>Bignoniaceae</taxon>
        <taxon>Crescentiina</taxon>
        <taxon>Tabebuia alliance</taxon>
        <taxon>Handroanthus</taxon>
    </lineage>
</organism>
<keyword evidence="3 5" id="KW-0195">Cyclin</keyword>
<comment type="similarity">
    <text evidence="1">Belongs to the cyclin family. Cyclin D subfamily.</text>
</comment>
<dbReference type="Gene3D" id="1.10.472.10">
    <property type="entry name" value="Cyclin-like"/>
    <property type="match status" value="2"/>
</dbReference>
<dbReference type="OrthoDB" id="5590282at2759"/>
<dbReference type="AlphaFoldDB" id="A0A2G9HFW3"/>
<keyword evidence="2" id="KW-0132">Cell division</keyword>
<accession>A0A2G9HFW3</accession>
<sequence length="340" mass="38777">MASHQQPQFLFDALCCEEQHWDNGDILQNCLIEGQGDSSSDHTLNHELLEQDLFWEDEELSSLLHKEQEMELYNVFDESPSLAKARGEAVDWMLRVVGYYSFSALTAVLAVDYFDRFIHSFEPHREKPWMTQLAAVSCLSLAAKVEETRVPLLLDLQVEESKYVFEPKTIQRMEILILSTLKWKMNPVTPLSFLDHIARRLRLKNHVCREFIRKCEFLLLSLVSDCRFMSYLPSALATATMLYVISSLKPCIGVKYQDELTDILGVSKKKVEECCRLIQEVATSVEFYSNSKRKFGSLPESPKGVVDVCFSSDSSSDSVCSSPEPLSKKTKSQSPKNATF</sequence>
<evidence type="ECO:0000256" key="5">
    <source>
        <dbReference type="RuleBase" id="RU000383"/>
    </source>
</evidence>
<keyword evidence="4" id="KW-0131">Cell cycle</keyword>
<keyword evidence="10" id="KW-1185">Reference proteome</keyword>
<dbReference type="SUPFAM" id="SSF47954">
    <property type="entry name" value="Cyclin-like"/>
    <property type="match status" value="2"/>
</dbReference>
<evidence type="ECO:0000256" key="2">
    <source>
        <dbReference type="ARBA" id="ARBA00022618"/>
    </source>
</evidence>
<dbReference type="InterPro" id="IPR013763">
    <property type="entry name" value="Cyclin-like_dom"/>
</dbReference>
<feature type="compositionally biased region" description="Low complexity" evidence="6">
    <location>
        <begin position="311"/>
        <end position="322"/>
    </location>
</feature>
<dbReference type="InterPro" id="IPR006671">
    <property type="entry name" value="Cyclin_N"/>
</dbReference>
<dbReference type="CDD" id="cd20543">
    <property type="entry name" value="CYCLIN_AtCycD-like_rpt1"/>
    <property type="match status" value="1"/>
</dbReference>
<dbReference type="InterPro" id="IPR039361">
    <property type="entry name" value="Cyclin"/>
</dbReference>
<dbReference type="InterPro" id="IPR004367">
    <property type="entry name" value="Cyclin_C-dom"/>
</dbReference>
<proteinExistence type="inferred from homology"/>
<feature type="domain" description="Cyclin-like" evidence="7">
    <location>
        <begin position="91"/>
        <end position="179"/>
    </location>
</feature>
<evidence type="ECO:0000259" key="8">
    <source>
        <dbReference type="SMART" id="SM01332"/>
    </source>
</evidence>
<dbReference type="PANTHER" id="PTHR10177">
    <property type="entry name" value="CYCLINS"/>
    <property type="match status" value="1"/>
</dbReference>
<protein>
    <submittedName>
        <fullName evidence="9">G1/S-specific cyclin D</fullName>
    </submittedName>
</protein>
<dbReference type="EMBL" id="NKXS01001863">
    <property type="protein sequence ID" value="PIN16439.1"/>
    <property type="molecule type" value="Genomic_DNA"/>
</dbReference>
<dbReference type="Proteomes" id="UP000231279">
    <property type="component" value="Unassembled WGS sequence"/>
</dbReference>
<dbReference type="GO" id="GO:0051301">
    <property type="term" value="P:cell division"/>
    <property type="evidence" value="ECO:0007669"/>
    <property type="project" value="UniProtKB-KW"/>
</dbReference>
<evidence type="ECO:0000256" key="4">
    <source>
        <dbReference type="ARBA" id="ARBA00023306"/>
    </source>
</evidence>
<feature type="region of interest" description="Disordered" evidence="6">
    <location>
        <begin position="311"/>
        <end position="340"/>
    </location>
</feature>
<feature type="domain" description="Cyclin C-terminal" evidence="8">
    <location>
        <begin position="188"/>
        <end position="302"/>
    </location>
</feature>
<dbReference type="Pfam" id="PF02984">
    <property type="entry name" value="Cyclin_C"/>
    <property type="match status" value="1"/>
</dbReference>